<name>A0ABW7VY72_9NOCA</name>
<protein>
    <submittedName>
        <fullName evidence="3">PadR family transcriptional regulator</fullName>
    </submittedName>
</protein>
<proteinExistence type="predicted"/>
<evidence type="ECO:0000256" key="1">
    <source>
        <dbReference type="SAM" id="MobiDB-lite"/>
    </source>
</evidence>
<dbReference type="InterPro" id="IPR036390">
    <property type="entry name" value="WH_DNA-bd_sf"/>
</dbReference>
<dbReference type="EMBL" id="JBIRYL010000002">
    <property type="protein sequence ID" value="MFI2231201.1"/>
    <property type="molecule type" value="Genomic_DNA"/>
</dbReference>
<evidence type="ECO:0000259" key="2">
    <source>
        <dbReference type="Pfam" id="PF03551"/>
    </source>
</evidence>
<sequence length="214" mass="23310">MELTPSELVVLGLIIESPQHGYDLEQVIERRGIRQWTEIGFSSIYYLLTKLEKRELVHAEAPAAAKGRRVFRATAAGREVAARTALALVAEPHPVPHPFLVGVSNLPLLSEPEYRRALADRLHRLEARIAAVEAAASAQSPLALPAREVFSYSLSLLEAERSWLARRVQVPDDGRSDSRQGRLQEGDRGLPGPAGPVRGGGGAGSAVPHDRRAR</sequence>
<dbReference type="Pfam" id="PF03551">
    <property type="entry name" value="PadR"/>
    <property type="match status" value="1"/>
</dbReference>
<dbReference type="PANTHER" id="PTHR43252:SF7">
    <property type="entry name" value="TRANSCRIPTIONAL REGULATOR YQJI"/>
    <property type="match status" value="1"/>
</dbReference>
<organism evidence="3 4">
    <name type="scientific">Nocardia testacea</name>
    <dbReference type="NCBI Taxonomy" id="248551"/>
    <lineage>
        <taxon>Bacteria</taxon>
        <taxon>Bacillati</taxon>
        <taxon>Actinomycetota</taxon>
        <taxon>Actinomycetes</taxon>
        <taxon>Mycobacteriales</taxon>
        <taxon>Nocardiaceae</taxon>
        <taxon>Nocardia</taxon>
    </lineage>
</organism>
<gene>
    <name evidence="3" type="ORF">ACH49Z_15245</name>
</gene>
<dbReference type="Gene3D" id="1.10.10.10">
    <property type="entry name" value="Winged helix-like DNA-binding domain superfamily/Winged helix DNA-binding domain"/>
    <property type="match status" value="1"/>
</dbReference>
<dbReference type="SUPFAM" id="SSF46785">
    <property type="entry name" value="Winged helix' DNA-binding domain"/>
    <property type="match status" value="1"/>
</dbReference>
<feature type="domain" description="Transcription regulator PadR N-terminal" evidence="2">
    <location>
        <begin position="10"/>
        <end position="82"/>
    </location>
</feature>
<dbReference type="PANTHER" id="PTHR43252">
    <property type="entry name" value="TRANSCRIPTIONAL REGULATOR YQJI"/>
    <property type="match status" value="1"/>
</dbReference>
<keyword evidence="4" id="KW-1185">Reference proteome</keyword>
<feature type="region of interest" description="Disordered" evidence="1">
    <location>
        <begin position="171"/>
        <end position="214"/>
    </location>
</feature>
<accession>A0ABW7VY72</accession>
<dbReference type="RefSeq" id="WP_397062453.1">
    <property type="nucleotide sequence ID" value="NZ_JBIRYL010000002.1"/>
</dbReference>
<feature type="compositionally biased region" description="Basic and acidic residues" evidence="1">
    <location>
        <begin position="171"/>
        <end position="188"/>
    </location>
</feature>
<evidence type="ECO:0000313" key="4">
    <source>
        <dbReference type="Proteomes" id="UP001611494"/>
    </source>
</evidence>
<comment type="caution">
    <text evidence="3">The sequence shown here is derived from an EMBL/GenBank/DDBJ whole genome shotgun (WGS) entry which is preliminary data.</text>
</comment>
<dbReference type="InterPro" id="IPR005149">
    <property type="entry name" value="Tscrpt_reg_PadR_N"/>
</dbReference>
<dbReference type="Proteomes" id="UP001611494">
    <property type="component" value="Unassembled WGS sequence"/>
</dbReference>
<reference evidence="3 4" key="1">
    <citation type="submission" date="2024-10" db="EMBL/GenBank/DDBJ databases">
        <title>The Natural Products Discovery Center: Release of the First 8490 Sequenced Strains for Exploring Actinobacteria Biosynthetic Diversity.</title>
        <authorList>
            <person name="Kalkreuter E."/>
            <person name="Kautsar S.A."/>
            <person name="Yang D."/>
            <person name="Bader C.D."/>
            <person name="Teijaro C.N."/>
            <person name="Fluegel L."/>
            <person name="Davis C.M."/>
            <person name="Simpson J.R."/>
            <person name="Lauterbach L."/>
            <person name="Steele A.D."/>
            <person name="Gui C."/>
            <person name="Meng S."/>
            <person name="Li G."/>
            <person name="Viehrig K."/>
            <person name="Ye F."/>
            <person name="Su P."/>
            <person name="Kiefer A.F."/>
            <person name="Nichols A."/>
            <person name="Cepeda A.J."/>
            <person name="Yan W."/>
            <person name="Fan B."/>
            <person name="Jiang Y."/>
            <person name="Adhikari A."/>
            <person name="Zheng C.-J."/>
            <person name="Schuster L."/>
            <person name="Cowan T.M."/>
            <person name="Smanski M.J."/>
            <person name="Chevrette M.G."/>
            <person name="De Carvalho L.P.S."/>
            <person name="Shen B."/>
        </authorList>
    </citation>
    <scope>NUCLEOTIDE SEQUENCE [LARGE SCALE GENOMIC DNA]</scope>
    <source>
        <strain evidence="3 4">NPDC019377</strain>
    </source>
</reference>
<dbReference type="InterPro" id="IPR036388">
    <property type="entry name" value="WH-like_DNA-bd_sf"/>
</dbReference>
<evidence type="ECO:0000313" key="3">
    <source>
        <dbReference type="EMBL" id="MFI2231201.1"/>
    </source>
</evidence>